<keyword evidence="2 8" id="KW-0813">Transport</keyword>
<feature type="domain" description="TonB-dependent receptor-like beta-barrel" evidence="11">
    <location>
        <begin position="249"/>
        <end position="703"/>
    </location>
</feature>
<dbReference type="InterPro" id="IPR037066">
    <property type="entry name" value="Plug_dom_sf"/>
</dbReference>
<comment type="similarity">
    <text evidence="8 9">Belongs to the TonB-dependent receptor family.</text>
</comment>
<reference evidence="13 14" key="1">
    <citation type="submission" date="2016-07" db="EMBL/GenBank/DDBJ databases">
        <authorList>
            <person name="Jeong J.-J."/>
            <person name="Kim D.W."/>
            <person name="Sang M.K."/>
            <person name="Choi I.-G."/>
            <person name="Kim K.D."/>
        </authorList>
    </citation>
    <scope>NUCLEOTIDE SEQUENCE [LARGE SCALE GENOMIC DNA]</scope>
    <source>
        <strain evidence="13 14">UTM-3</strain>
    </source>
</reference>
<comment type="caution">
    <text evidence="13">The sequence shown here is derived from an EMBL/GenBank/DDBJ whole genome shotgun (WGS) entry which is preliminary data.</text>
</comment>
<feature type="domain" description="TonB-dependent receptor plug" evidence="12">
    <location>
        <begin position="48"/>
        <end position="151"/>
    </location>
</feature>
<dbReference type="PANTHER" id="PTHR30069">
    <property type="entry name" value="TONB-DEPENDENT OUTER MEMBRANE RECEPTOR"/>
    <property type="match status" value="1"/>
</dbReference>
<sequence length="744" mass="82336">MKRQYALSVIILAAVTAHTSAQSKQDSITSTKDINEIVLVSSRSPKQISDIPGTVWIIGEKELQTQIKGGAGLKEVLGNMIPGFDFGNQGRTNYAQNMRGRNVLVMLNGVSLNSTRASSRQFDAIDPFNIERIEVLSGASAIYGGDSTGGIINIITKKPTSDKLEFETSVGLKTGFHKGDLDKRIAQSVQGGNDAVKFRLGAAFTQNEGAFDAKGDQIITDVKQADFQYNRSIDLLGGLSVKLSPDQDLNLDLQYYNSKVRNKKWLSFGPGFTGFTTKNPDLINVLDGSDSDVVPRTERFMANLQYSLRNILGGHNLLLQGYGRREEVDFGASFAEVPKPPAGVVLPVFLSSARGNTDVYGAKAVLSKKWNAFNFTYGTDIDFENFKGDQAIFNPQKSSESGGLINKTDAFVGRYPDTKIFTLAGFIQADWNITKQLTLSGGIRQQFINVKLDDFVGFKEQVYMHFGYGNSADVVKGGKNNYDVTLLNGSLLYKITPSSQTWFSFSQGFAIPDAAKSYGFGKYQLNNNRWNLLNSMNIAEQPLSGIKTDQFELGFRHNRGAEPGFYAQGSVFYALSSKTLKIDNAAFTVSLLDQKLRNFGFEGALGYRFAQGLELGGNILLMESETKTLDKGWQNQSVYTTNPSKFMTFAGWNAKRFSLRLQMQNSMNYTDLADMKINGYTLFDFMGDIKLNKGTINFGIQNIFNKQYTTIWGQRSVFFYGAPQKAFAYQGRGTTFSVGYTINY</sequence>
<evidence type="ECO:0000256" key="8">
    <source>
        <dbReference type="PROSITE-ProRule" id="PRU01360"/>
    </source>
</evidence>
<keyword evidence="10" id="KW-0732">Signal</keyword>
<dbReference type="OrthoDB" id="9758472at2"/>
<keyword evidence="3 8" id="KW-1134">Transmembrane beta strand</keyword>
<feature type="chain" id="PRO_5008620715" description="TonB-dependent receptor" evidence="10">
    <location>
        <begin position="22"/>
        <end position="744"/>
    </location>
</feature>
<evidence type="ECO:0000256" key="2">
    <source>
        <dbReference type="ARBA" id="ARBA00022448"/>
    </source>
</evidence>
<feature type="signal peptide" evidence="10">
    <location>
        <begin position="1"/>
        <end position="21"/>
    </location>
</feature>
<dbReference type="RefSeq" id="WP_065394434.1">
    <property type="nucleotide sequence ID" value="NZ_MAYH01000023.1"/>
</dbReference>
<proteinExistence type="inferred from homology"/>
<evidence type="ECO:0000256" key="9">
    <source>
        <dbReference type="RuleBase" id="RU003357"/>
    </source>
</evidence>
<dbReference type="Pfam" id="PF07715">
    <property type="entry name" value="Plug"/>
    <property type="match status" value="1"/>
</dbReference>
<evidence type="ECO:0000313" key="13">
    <source>
        <dbReference type="EMBL" id="OCA72207.1"/>
    </source>
</evidence>
<dbReference type="PROSITE" id="PS52016">
    <property type="entry name" value="TONB_DEPENDENT_REC_3"/>
    <property type="match status" value="1"/>
</dbReference>
<evidence type="ECO:0000256" key="7">
    <source>
        <dbReference type="ARBA" id="ARBA00023237"/>
    </source>
</evidence>
<dbReference type="GO" id="GO:0015344">
    <property type="term" value="F:siderophore uptake transmembrane transporter activity"/>
    <property type="evidence" value="ECO:0007669"/>
    <property type="project" value="TreeGrafter"/>
</dbReference>
<evidence type="ECO:0000313" key="14">
    <source>
        <dbReference type="Proteomes" id="UP000092651"/>
    </source>
</evidence>
<dbReference type="Gene3D" id="2.170.130.10">
    <property type="entry name" value="TonB-dependent receptor, plug domain"/>
    <property type="match status" value="1"/>
</dbReference>
<accession>A0A1B8ZKZ2</accession>
<dbReference type="Proteomes" id="UP000092651">
    <property type="component" value="Unassembled WGS sequence"/>
</dbReference>
<keyword evidence="4 8" id="KW-0812">Transmembrane</keyword>
<dbReference type="CDD" id="cd01347">
    <property type="entry name" value="ligand_gated_channel"/>
    <property type="match status" value="1"/>
</dbReference>
<keyword evidence="7 8" id="KW-0998">Cell outer membrane</keyword>
<evidence type="ECO:0000256" key="4">
    <source>
        <dbReference type="ARBA" id="ARBA00022692"/>
    </source>
</evidence>
<dbReference type="InterPro" id="IPR036942">
    <property type="entry name" value="Beta-barrel_TonB_sf"/>
</dbReference>
<dbReference type="InterPro" id="IPR012910">
    <property type="entry name" value="Plug_dom"/>
</dbReference>
<dbReference type="InterPro" id="IPR000531">
    <property type="entry name" value="Beta-barrel_TonB"/>
</dbReference>
<dbReference type="Pfam" id="PF00593">
    <property type="entry name" value="TonB_dep_Rec_b-barrel"/>
    <property type="match status" value="1"/>
</dbReference>
<dbReference type="FunFam" id="2.170.130.10:FF:000011">
    <property type="entry name" value="TonB-dependent siderophore receptor"/>
    <property type="match status" value="1"/>
</dbReference>
<dbReference type="InterPro" id="IPR039426">
    <property type="entry name" value="TonB-dep_rcpt-like"/>
</dbReference>
<dbReference type="GO" id="GO:0009279">
    <property type="term" value="C:cell outer membrane"/>
    <property type="evidence" value="ECO:0007669"/>
    <property type="project" value="UniProtKB-SubCell"/>
</dbReference>
<evidence type="ECO:0000256" key="6">
    <source>
        <dbReference type="ARBA" id="ARBA00023136"/>
    </source>
</evidence>
<comment type="subcellular location">
    <subcellularLocation>
        <location evidence="1 8">Cell outer membrane</location>
        <topology evidence="1 8">Multi-pass membrane protein</topology>
    </subcellularLocation>
</comment>
<evidence type="ECO:0008006" key="15">
    <source>
        <dbReference type="Google" id="ProtNLM"/>
    </source>
</evidence>
<name>A0A1B8ZKZ2_9FLAO</name>
<dbReference type="PANTHER" id="PTHR30069:SF42">
    <property type="entry name" value="FERRIC AEROBACTIN RECEPTOR"/>
    <property type="match status" value="1"/>
</dbReference>
<dbReference type="SUPFAM" id="SSF56935">
    <property type="entry name" value="Porins"/>
    <property type="match status" value="1"/>
</dbReference>
<keyword evidence="6 8" id="KW-0472">Membrane</keyword>
<protein>
    <recommendedName>
        <fullName evidence="15">TonB-dependent receptor</fullName>
    </recommendedName>
</protein>
<evidence type="ECO:0000259" key="12">
    <source>
        <dbReference type="Pfam" id="PF07715"/>
    </source>
</evidence>
<evidence type="ECO:0000259" key="11">
    <source>
        <dbReference type="Pfam" id="PF00593"/>
    </source>
</evidence>
<evidence type="ECO:0000256" key="1">
    <source>
        <dbReference type="ARBA" id="ARBA00004571"/>
    </source>
</evidence>
<evidence type="ECO:0000256" key="5">
    <source>
        <dbReference type="ARBA" id="ARBA00023077"/>
    </source>
</evidence>
<keyword evidence="14" id="KW-1185">Reference proteome</keyword>
<evidence type="ECO:0000256" key="10">
    <source>
        <dbReference type="SAM" id="SignalP"/>
    </source>
</evidence>
<keyword evidence="5 9" id="KW-0798">TonB box</keyword>
<evidence type="ECO:0000256" key="3">
    <source>
        <dbReference type="ARBA" id="ARBA00022452"/>
    </source>
</evidence>
<organism evidence="13 14">
    <name type="scientific">Chryseobacterium artocarpi</name>
    <dbReference type="NCBI Taxonomy" id="1414727"/>
    <lineage>
        <taxon>Bacteria</taxon>
        <taxon>Pseudomonadati</taxon>
        <taxon>Bacteroidota</taxon>
        <taxon>Flavobacteriia</taxon>
        <taxon>Flavobacteriales</taxon>
        <taxon>Weeksellaceae</taxon>
        <taxon>Chryseobacterium group</taxon>
        <taxon>Chryseobacterium</taxon>
    </lineage>
</organism>
<dbReference type="GO" id="GO:0044718">
    <property type="term" value="P:siderophore transmembrane transport"/>
    <property type="evidence" value="ECO:0007669"/>
    <property type="project" value="TreeGrafter"/>
</dbReference>
<gene>
    <name evidence="13" type="ORF">BBI01_08665</name>
</gene>
<dbReference type="AlphaFoldDB" id="A0A1B8ZKZ2"/>
<dbReference type="Gene3D" id="2.40.170.20">
    <property type="entry name" value="TonB-dependent receptor, beta-barrel domain"/>
    <property type="match status" value="1"/>
</dbReference>
<dbReference type="EMBL" id="MAYH01000023">
    <property type="protein sequence ID" value="OCA72207.1"/>
    <property type="molecule type" value="Genomic_DNA"/>
</dbReference>